<keyword evidence="3" id="KW-1185">Reference proteome</keyword>
<feature type="region of interest" description="Disordered" evidence="1">
    <location>
        <begin position="406"/>
        <end position="612"/>
    </location>
</feature>
<feature type="region of interest" description="Disordered" evidence="1">
    <location>
        <begin position="309"/>
        <end position="333"/>
    </location>
</feature>
<feature type="compositionally biased region" description="Low complexity" evidence="1">
    <location>
        <begin position="266"/>
        <end position="279"/>
    </location>
</feature>
<feature type="compositionally biased region" description="Basic and acidic residues" evidence="1">
    <location>
        <begin position="196"/>
        <end position="250"/>
    </location>
</feature>
<name>A0ABR3Q2N3_9TREE</name>
<evidence type="ECO:0000313" key="2">
    <source>
        <dbReference type="EMBL" id="KAL1408986.1"/>
    </source>
</evidence>
<protein>
    <submittedName>
        <fullName evidence="2">Uncharacterized protein</fullName>
    </submittedName>
</protein>
<feature type="compositionally biased region" description="Polar residues" evidence="1">
    <location>
        <begin position="497"/>
        <end position="507"/>
    </location>
</feature>
<feature type="compositionally biased region" description="Basic residues" evidence="1">
    <location>
        <begin position="1"/>
        <end position="10"/>
    </location>
</feature>
<dbReference type="GeneID" id="95986848"/>
<evidence type="ECO:0000256" key="1">
    <source>
        <dbReference type="SAM" id="MobiDB-lite"/>
    </source>
</evidence>
<dbReference type="RefSeq" id="XP_069208930.1">
    <property type="nucleotide sequence ID" value="XM_069354288.1"/>
</dbReference>
<feature type="compositionally biased region" description="Low complexity" evidence="1">
    <location>
        <begin position="76"/>
        <end position="87"/>
    </location>
</feature>
<feature type="compositionally biased region" description="Pro residues" evidence="1">
    <location>
        <begin position="54"/>
        <end position="65"/>
    </location>
</feature>
<reference evidence="2 3" key="1">
    <citation type="submission" date="2023-08" db="EMBL/GenBank/DDBJ databases">
        <title>Annotated Genome Sequence of Vanrija albida AlHP1.</title>
        <authorList>
            <person name="Herzog R."/>
        </authorList>
    </citation>
    <scope>NUCLEOTIDE SEQUENCE [LARGE SCALE GENOMIC DNA]</scope>
    <source>
        <strain evidence="2 3">AlHP1</strain>
    </source>
</reference>
<feature type="compositionally biased region" description="Acidic residues" evidence="1">
    <location>
        <begin position="445"/>
        <end position="455"/>
    </location>
</feature>
<feature type="compositionally biased region" description="Basic and acidic residues" evidence="1">
    <location>
        <begin position="17"/>
        <end position="34"/>
    </location>
</feature>
<feature type="compositionally biased region" description="Pro residues" evidence="1">
    <location>
        <begin position="457"/>
        <end position="466"/>
    </location>
</feature>
<feature type="region of interest" description="Disordered" evidence="1">
    <location>
        <begin position="1"/>
        <end position="134"/>
    </location>
</feature>
<gene>
    <name evidence="2" type="ORF">Q8F55_005805</name>
</gene>
<sequence>MPDSPKKRRSFFAAKFLARDRDRPEQTRPTDSHNYRLVTDPPTLGSARSRASVPPTPVASSPPSPANRLAMPLPFGAAQGAPSGASARVRLPEQQQQPQQQQQQPPPQPPVYLWPVDTNLDNKGDVRQPDPPRQSVLYAAATDAEGFRGKSPAWSAYAVAARLARPPSSTLPATQRASISWDEQWQDVLRREEALARREEDVARREEQRARRESVLGHREDVVARREDSVGAREAEARRREEHVGVREARVAAAEADMARQRTVVDQAPDALAANQPAARSDPGHAPASDLPYTASAVSLTELERAYYYGGGESGSDDSLPPPPKPHAAATPIHGAYAVPTPIHEAYAGARSYGPDAYADDSAAIAAAYAAATSRLRSAPASRRESAETIPFPVATPLAPRVASVPLEAAARSPPPRSATLPGPTLYAPRPHHYAAHPPPILADPESDADGEEGDAPPLPPRPTGPPSLHVWSPALVALSADAGPRDRARPAAGRRTSASTDGSWGTKTPRPLSDLDDDAPREADSAGSSYSRAGDDPPVSPKGGAPPRFPTPPAGPNPPAPGPTTTPGPSLGPNPPAPAPAPSAISRGLTRLGAVPRGRRPAPPSASSRST</sequence>
<evidence type="ECO:0000313" key="3">
    <source>
        <dbReference type="Proteomes" id="UP001565368"/>
    </source>
</evidence>
<dbReference type="Proteomes" id="UP001565368">
    <property type="component" value="Unassembled WGS sequence"/>
</dbReference>
<feature type="compositionally biased region" description="Low complexity" evidence="1">
    <location>
        <begin position="94"/>
        <end position="103"/>
    </location>
</feature>
<comment type="caution">
    <text evidence="2">The sequence shown here is derived from an EMBL/GenBank/DDBJ whole genome shotgun (WGS) entry which is preliminary data.</text>
</comment>
<organism evidence="2 3">
    <name type="scientific">Vanrija albida</name>
    <dbReference type="NCBI Taxonomy" id="181172"/>
    <lineage>
        <taxon>Eukaryota</taxon>
        <taxon>Fungi</taxon>
        <taxon>Dikarya</taxon>
        <taxon>Basidiomycota</taxon>
        <taxon>Agaricomycotina</taxon>
        <taxon>Tremellomycetes</taxon>
        <taxon>Trichosporonales</taxon>
        <taxon>Trichosporonaceae</taxon>
        <taxon>Vanrija</taxon>
    </lineage>
</organism>
<accession>A0ABR3Q2N3</accession>
<feature type="compositionally biased region" description="Basic and acidic residues" evidence="1">
    <location>
        <begin position="120"/>
        <end position="130"/>
    </location>
</feature>
<dbReference type="EMBL" id="JBBXJM010000004">
    <property type="protein sequence ID" value="KAL1408986.1"/>
    <property type="molecule type" value="Genomic_DNA"/>
</dbReference>
<proteinExistence type="predicted"/>
<feature type="region of interest" description="Disordered" evidence="1">
    <location>
        <begin position="196"/>
        <end position="293"/>
    </location>
</feature>
<feature type="compositionally biased region" description="Pro residues" evidence="1">
    <location>
        <begin position="548"/>
        <end position="582"/>
    </location>
</feature>